<protein>
    <submittedName>
        <fullName evidence="7">(rape) hypothetical protein</fullName>
    </submittedName>
</protein>
<keyword evidence="3" id="KW-0238">DNA-binding</keyword>
<dbReference type="Gene3D" id="1.10.10.10">
    <property type="entry name" value="Winged helix-like DNA-binding domain superfamily/Winged helix DNA-binding domain"/>
    <property type="match status" value="1"/>
</dbReference>
<evidence type="ECO:0000256" key="5">
    <source>
        <dbReference type="RuleBase" id="RU004020"/>
    </source>
</evidence>
<reference evidence="7" key="1">
    <citation type="submission" date="2021-01" db="EMBL/GenBank/DDBJ databases">
        <authorList>
            <consortium name="Genoscope - CEA"/>
            <person name="William W."/>
        </authorList>
    </citation>
    <scope>NUCLEOTIDE SEQUENCE</scope>
</reference>
<dbReference type="GO" id="GO:0005634">
    <property type="term" value="C:nucleus"/>
    <property type="evidence" value="ECO:0007669"/>
    <property type="project" value="UniProtKB-SubCell"/>
</dbReference>
<dbReference type="PANTHER" id="PTHR10015:SF338">
    <property type="entry name" value="HEAT STRESS TRANSCRIPTION FACTOR A-2"/>
    <property type="match status" value="1"/>
</dbReference>
<dbReference type="PANTHER" id="PTHR10015">
    <property type="entry name" value="HEAT SHOCK TRANSCRIPTION FACTOR"/>
    <property type="match status" value="1"/>
</dbReference>
<keyword evidence="2" id="KW-0346">Stress response</keyword>
<dbReference type="Pfam" id="PF00447">
    <property type="entry name" value="HSF_DNA-bind"/>
    <property type="match status" value="1"/>
</dbReference>
<dbReference type="InterPro" id="IPR036388">
    <property type="entry name" value="WH-like_DNA-bd_sf"/>
</dbReference>
<proteinExistence type="inferred from homology"/>
<sequence length="300" mass="34236">MRWCMQNPLINALKVKTFGLTPLFSISLNRSSALSIFSPKEMTISYSCSQQFTELVHPNANANANLIVSDLASADWVSSQSLCKIQASPKKTHKNYIISSSPSHTLFSTSTPPLPLSSSPPFMTKKYDMVEDPATDTVVCWRNGRNSFMSWYSHKFFTTLLPRYFRNIIFPRFIRQFITYVSAFFTKDKPLLKRIKRRRNMGLQTMNQQGSGSGCRNGAASARYGEALAKALNNPNFVQQFALMSKEKKGLFRSDVGRKRGLLQVQAWGLLRKECHMISSFTGRKMIWKHCWLQLQIMSE</sequence>
<feature type="domain" description="HSF-type DNA-binding" evidence="6">
    <location>
        <begin position="118"/>
        <end position="198"/>
    </location>
</feature>
<keyword evidence="4" id="KW-0539">Nucleus</keyword>
<gene>
    <name evidence="7" type="ORF">DARMORV10_C04P53610.1</name>
</gene>
<evidence type="ECO:0000256" key="4">
    <source>
        <dbReference type="ARBA" id="ARBA00023242"/>
    </source>
</evidence>
<dbReference type="SMART" id="SM00415">
    <property type="entry name" value="HSF"/>
    <property type="match status" value="1"/>
</dbReference>
<dbReference type="InterPro" id="IPR000232">
    <property type="entry name" value="HSF_DNA-bd"/>
</dbReference>
<evidence type="ECO:0000256" key="3">
    <source>
        <dbReference type="ARBA" id="ARBA00023125"/>
    </source>
</evidence>
<comment type="similarity">
    <text evidence="5">Belongs to the HSF family.</text>
</comment>
<dbReference type="GO" id="GO:0043565">
    <property type="term" value="F:sequence-specific DNA binding"/>
    <property type="evidence" value="ECO:0007669"/>
    <property type="project" value="InterPro"/>
</dbReference>
<dbReference type="InterPro" id="IPR036390">
    <property type="entry name" value="WH_DNA-bd_sf"/>
</dbReference>
<organism evidence="7">
    <name type="scientific">Brassica napus</name>
    <name type="common">Rape</name>
    <dbReference type="NCBI Taxonomy" id="3708"/>
    <lineage>
        <taxon>Eukaryota</taxon>
        <taxon>Viridiplantae</taxon>
        <taxon>Streptophyta</taxon>
        <taxon>Embryophyta</taxon>
        <taxon>Tracheophyta</taxon>
        <taxon>Spermatophyta</taxon>
        <taxon>Magnoliopsida</taxon>
        <taxon>eudicotyledons</taxon>
        <taxon>Gunneridae</taxon>
        <taxon>Pentapetalae</taxon>
        <taxon>rosids</taxon>
        <taxon>malvids</taxon>
        <taxon>Brassicales</taxon>
        <taxon>Brassicaceae</taxon>
        <taxon>Brassiceae</taxon>
        <taxon>Brassica</taxon>
    </lineage>
</organism>
<evidence type="ECO:0000259" key="6">
    <source>
        <dbReference type="SMART" id="SM00415"/>
    </source>
</evidence>
<name>A0A816JML7_BRANA</name>
<evidence type="ECO:0000313" key="7">
    <source>
        <dbReference type="EMBL" id="CAF1861217.1"/>
    </source>
</evidence>
<evidence type="ECO:0000256" key="1">
    <source>
        <dbReference type="ARBA" id="ARBA00004123"/>
    </source>
</evidence>
<dbReference type="EMBL" id="HG994368">
    <property type="protein sequence ID" value="CAF1861217.1"/>
    <property type="molecule type" value="Genomic_DNA"/>
</dbReference>
<dbReference type="Proteomes" id="UP001295469">
    <property type="component" value="Chromosome C04"/>
</dbReference>
<dbReference type="SUPFAM" id="SSF46785">
    <property type="entry name" value="Winged helix' DNA-binding domain"/>
    <property type="match status" value="1"/>
</dbReference>
<accession>A0A816JML7</accession>
<dbReference type="GO" id="GO:0003700">
    <property type="term" value="F:DNA-binding transcription factor activity"/>
    <property type="evidence" value="ECO:0007669"/>
    <property type="project" value="InterPro"/>
</dbReference>
<dbReference type="AlphaFoldDB" id="A0A816JML7"/>
<comment type="subcellular location">
    <subcellularLocation>
        <location evidence="1">Nucleus</location>
    </subcellularLocation>
</comment>
<evidence type="ECO:0000256" key="2">
    <source>
        <dbReference type="ARBA" id="ARBA00023016"/>
    </source>
</evidence>